<evidence type="ECO:0000256" key="3">
    <source>
        <dbReference type="ARBA" id="ARBA00022692"/>
    </source>
</evidence>
<dbReference type="HAMAP" id="MF_00454">
    <property type="entry name" value="FluC"/>
    <property type="match status" value="1"/>
</dbReference>
<keyword evidence="10" id="KW-0813">Transport</keyword>
<comment type="caution">
    <text evidence="12">The sequence shown here is derived from an EMBL/GenBank/DDBJ whole genome shotgun (WGS) entry which is preliminary data.</text>
</comment>
<evidence type="ECO:0000256" key="10">
    <source>
        <dbReference type="HAMAP-Rule" id="MF_00454"/>
    </source>
</evidence>
<keyword evidence="10" id="KW-0915">Sodium</keyword>
<feature type="region of interest" description="Disordered" evidence="11">
    <location>
        <begin position="1"/>
        <end position="21"/>
    </location>
</feature>
<evidence type="ECO:0000256" key="9">
    <source>
        <dbReference type="ARBA" id="ARBA00049940"/>
    </source>
</evidence>
<keyword evidence="13" id="KW-1185">Reference proteome</keyword>
<dbReference type="Pfam" id="PF02537">
    <property type="entry name" value="CRCB"/>
    <property type="match status" value="1"/>
</dbReference>
<evidence type="ECO:0000256" key="4">
    <source>
        <dbReference type="ARBA" id="ARBA00022989"/>
    </source>
</evidence>
<evidence type="ECO:0000256" key="7">
    <source>
        <dbReference type="ARBA" id="ARBA00035120"/>
    </source>
</evidence>
<organism evidence="12 13">
    <name type="scientific">Lapillicoccus jejuensis</name>
    <dbReference type="NCBI Taxonomy" id="402171"/>
    <lineage>
        <taxon>Bacteria</taxon>
        <taxon>Bacillati</taxon>
        <taxon>Actinomycetota</taxon>
        <taxon>Actinomycetes</taxon>
        <taxon>Micrococcales</taxon>
        <taxon>Intrasporangiaceae</taxon>
        <taxon>Lapillicoccus</taxon>
    </lineage>
</organism>
<dbReference type="GO" id="GO:0062054">
    <property type="term" value="F:fluoride channel activity"/>
    <property type="evidence" value="ECO:0007669"/>
    <property type="project" value="UniProtKB-UniRule"/>
</dbReference>
<feature type="transmembrane region" description="Helical" evidence="10">
    <location>
        <begin position="27"/>
        <end position="46"/>
    </location>
</feature>
<keyword evidence="6 10" id="KW-0407">Ion channel</keyword>
<comment type="catalytic activity">
    <reaction evidence="8">
        <text>fluoride(in) = fluoride(out)</text>
        <dbReference type="Rhea" id="RHEA:76159"/>
        <dbReference type="ChEBI" id="CHEBI:17051"/>
    </reaction>
    <physiologicalReaction direction="left-to-right" evidence="8">
        <dbReference type="Rhea" id="RHEA:76160"/>
    </physiologicalReaction>
</comment>
<dbReference type="PANTHER" id="PTHR28259:SF1">
    <property type="entry name" value="FLUORIDE EXPORT PROTEIN 1-RELATED"/>
    <property type="match status" value="1"/>
</dbReference>
<evidence type="ECO:0000256" key="2">
    <source>
        <dbReference type="ARBA" id="ARBA00022475"/>
    </source>
</evidence>
<evidence type="ECO:0000256" key="11">
    <source>
        <dbReference type="SAM" id="MobiDB-lite"/>
    </source>
</evidence>
<feature type="transmembrane region" description="Helical" evidence="10">
    <location>
        <begin position="58"/>
        <end position="80"/>
    </location>
</feature>
<protein>
    <recommendedName>
        <fullName evidence="10">Fluoride-specific ion channel FluC</fullName>
    </recommendedName>
</protein>
<dbReference type="GO" id="GO:0140114">
    <property type="term" value="P:cellular detoxification of fluoride"/>
    <property type="evidence" value="ECO:0007669"/>
    <property type="project" value="UniProtKB-UniRule"/>
</dbReference>
<comment type="subcellular location">
    <subcellularLocation>
        <location evidence="1 10">Cell membrane</location>
        <topology evidence="1 10">Multi-pass membrane protein</topology>
    </subcellularLocation>
</comment>
<keyword evidence="3 10" id="KW-0812">Transmembrane</keyword>
<comment type="activity regulation">
    <text evidence="10">Na(+) is not transported, but it plays an essential structural role and its presence is essential for fluoride channel function.</text>
</comment>
<sequence>MSARHDPEDPDLDPDLDPVTPATPPDVVVAGVVALGGVVGSLGRWGVALGLPTAHHGLPWATLLVNVSGSLALGLLLGLLGRLPRAHPLWRPALGTGVLGGWTTFSTLTSETRDLLGHAPGVALAYVALSLLLGLAAALAGLRLATRLPGLPGPPGPAEGRAT</sequence>
<reference evidence="12 13" key="1">
    <citation type="submission" date="2019-06" db="EMBL/GenBank/DDBJ databases">
        <title>Sequencing the genomes of 1000 actinobacteria strains.</title>
        <authorList>
            <person name="Klenk H.-P."/>
        </authorList>
    </citation>
    <scope>NUCLEOTIDE SEQUENCE [LARGE SCALE GENOMIC DNA]</scope>
    <source>
        <strain evidence="12 13">DSM 18607</strain>
    </source>
</reference>
<feature type="binding site" evidence="10">
    <location>
        <position position="100"/>
    </location>
    <ligand>
        <name>Na(+)</name>
        <dbReference type="ChEBI" id="CHEBI:29101"/>
        <note>structural</note>
    </ligand>
</feature>
<accession>A0A542E2N8</accession>
<evidence type="ECO:0000256" key="8">
    <source>
        <dbReference type="ARBA" id="ARBA00035585"/>
    </source>
</evidence>
<dbReference type="RefSeq" id="WP_246061210.1">
    <property type="nucleotide sequence ID" value="NZ_BAAAPR010000009.1"/>
</dbReference>
<feature type="binding site" evidence="10">
    <location>
        <position position="103"/>
    </location>
    <ligand>
        <name>Na(+)</name>
        <dbReference type="ChEBI" id="CHEBI:29101"/>
        <note>structural</note>
    </ligand>
</feature>
<dbReference type="Proteomes" id="UP000317893">
    <property type="component" value="Unassembled WGS sequence"/>
</dbReference>
<keyword evidence="5 10" id="KW-0472">Membrane</keyword>
<comment type="function">
    <text evidence="9 10">Fluoride-specific ion channel. Important for reducing fluoride concentration in the cell, thus reducing its toxicity.</text>
</comment>
<keyword evidence="4 10" id="KW-1133">Transmembrane helix</keyword>
<dbReference type="GO" id="GO:0046872">
    <property type="term" value="F:metal ion binding"/>
    <property type="evidence" value="ECO:0007669"/>
    <property type="project" value="UniProtKB-KW"/>
</dbReference>
<evidence type="ECO:0000256" key="5">
    <source>
        <dbReference type="ARBA" id="ARBA00023136"/>
    </source>
</evidence>
<evidence type="ECO:0000256" key="1">
    <source>
        <dbReference type="ARBA" id="ARBA00004651"/>
    </source>
</evidence>
<dbReference type="PANTHER" id="PTHR28259">
    <property type="entry name" value="FLUORIDE EXPORT PROTEIN 1-RELATED"/>
    <property type="match status" value="1"/>
</dbReference>
<gene>
    <name evidence="10" type="primary">fluC</name>
    <name evidence="10" type="synonym">crcB</name>
    <name evidence="12" type="ORF">FB458_2703</name>
</gene>
<name>A0A542E2N8_9MICO</name>
<dbReference type="AlphaFoldDB" id="A0A542E2N8"/>
<keyword evidence="10" id="KW-0479">Metal-binding</keyword>
<evidence type="ECO:0000313" key="12">
    <source>
        <dbReference type="EMBL" id="TQJ09591.1"/>
    </source>
</evidence>
<evidence type="ECO:0000313" key="13">
    <source>
        <dbReference type="Proteomes" id="UP000317893"/>
    </source>
</evidence>
<comment type="similarity">
    <text evidence="7 10">Belongs to the fluoride channel Fluc/FEX (TC 1.A.43) family.</text>
</comment>
<dbReference type="GO" id="GO:0005886">
    <property type="term" value="C:plasma membrane"/>
    <property type="evidence" value="ECO:0007669"/>
    <property type="project" value="UniProtKB-SubCell"/>
</dbReference>
<evidence type="ECO:0000256" key="6">
    <source>
        <dbReference type="ARBA" id="ARBA00023303"/>
    </source>
</evidence>
<dbReference type="InterPro" id="IPR003691">
    <property type="entry name" value="FluC"/>
</dbReference>
<dbReference type="EMBL" id="VFMN01000001">
    <property type="protein sequence ID" value="TQJ09591.1"/>
    <property type="molecule type" value="Genomic_DNA"/>
</dbReference>
<keyword evidence="10" id="KW-0406">Ion transport</keyword>
<proteinExistence type="inferred from homology"/>
<keyword evidence="2 10" id="KW-1003">Cell membrane</keyword>
<feature type="transmembrane region" description="Helical" evidence="10">
    <location>
        <begin position="123"/>
        <end position="142"/>
    </location>
</feature>